<reference evidence="5 6" key="1">
    <citation type="submission" date="2016-09" db="EMBL/GenBank/DDBJ databases">
        <authorList>
            <person name="Capua I."/>
            <person name="De Benedictis P."/>
            <person name="Joannis T."/>
            <person name="Lombin L.H."/>
            <person name="Cattoli G."/>
        </authorList>
    </citation>
    <scope>NUCLEOTIDE SEQUENCE [LARGE SCALE GENOMIC DNA]</scope>
    <source>
        <strain evidence="5 6">LMG 25899</strain>
    </source>
</reference>
<dbReference type="OrthoDB" id="9799319at2"/>
<dbReference type="SMART" id="SM00342">
    <property type="entry name" value="HTH_ARAC"/>
    <property type="match status" value="1"/>
</dbReference>
<sequence>MKYEKIVPTGNYPCKIFTFYTKSPDRLIPSHWHGSGELLFCISGELEVTFKNTCYSLKENDLLFINSNIVHSSRSPIPGECLAIQFPLEYLAEATEGQYGKDFIFELTPKQQSNVLKELLLSIRKHFSKSSLAEHLLVKSNVYRLLSELCKEHLMSVANIKEIQSVKYLEKMREVNDYILQNYHRDLGIEEVAQVFSYNTSYFSRFYKKFMGITFTEYLHSIRLEAAYKELRDTDATILDIAYNSGFSTVKSFYNVFKKNYELSPQQYRQKYFKK</sequence>
<evidence type="ECO:0000313" key="6">
    <source>
        <dbReference type="Proteomes" id="UP000095256"/>
    </source>
</evidence>
<dbReference type="PANTHER" id="PTHR43280:SF2">
    <property type="entry name" value="HTH-TYPE TRANSCRIPTIONAL REGULATOR EXSA"/>
    <property type="match status" value="1"/>
</dbReference>
<evidence type="ECO:0000256" key="1">
    <source>
        <dbReference type="ARBA" id="ARBA00023015"/>
    </source>
</evidence>
<organism evidence="5 6">
    <name type="scientific">Enterococcus rivorum</name>
    <dbReference type="NCBI Taxonomy" id="762845"/>
    <lineage>
        <taxon>Bacteria</taxon>
        <taxon>Bacillati</taxon>
        <taxon>Bacillota</taxon>
        <taxon>Bacilli</taxon>
        <taxon>Lactobacillales</taxon>
        <taxon>Enterococcaceae</taxon>
        <taxon>Enterococcus</taxon>
    </lineage>
</organism>
<dbReference type="Proteomes" id="UP000095256">
    <property type="component" value="Unassembled WGS sequence"/>
</dbReference>
<keyword evidence="3" id="KW-0804">Transcription</keyword>
<evidence type="ECO:0000256" key="3">
    <source>
        <dbReference type="ARBA" id="ARBA00023163"/>
    </source>
</evidence>
<keyword evidence="1" id="KW-0805">Transcription regulation</keyword>
<evidence type="ECO:0000256" key="2">
    <source>
        <dbReference type="ARBA" id="ARBA00023125"/>
    </source>
</evidence>
<dbReference type="CDD" id="cd02208">
    <property type="entry name" value="cupin_RmlC-like"/>
    <property type="match status" value="1"/>
</dbReference>
<comment type="caution">
    <text evidence="5">The sequence shown here is derived from an EMBL/GenBank/DDBJ whole genome shotgun (WGS) entry which is preliminary data.</text>
</comment>
<dbReference type="Pfam" id="PF02311">
    <property type="entry name" value="AraC_binding"/>
    <property type="match status" value="1"/>
</dbReference>
<dbReference type="Gene3D" id="2.60.120.10">
    <property type="entry name" value="Jelly Rolls"/>
    <property type="match status" value="1"/>
</dbReference>
<dbReference type="SUPFAM" id="SSF51215">
    <property type="entry name" value="Regulatory protein AraC"/>
    <property type="match status" value="1"/>
</dbReference>
<accession>A0A1E5KYU0</accession>
<keyword evidence="2" id="KW-0238">DNA-binding</keyword>
<dbReference type="PANTHER" id="PTHR43280">
    <property type="entry name" value="ARAC-FAMILY TRANSCRIPTIONAL REGULATOR"/>
    <property type="match status" value="1"/>
</dbReference>
<dbReference type="STRING" id="762845.BCR26_01775"/>
<name>A0A1E5KYU0_9ENTE</name>
<dbReference type="AlphaFoldDB" id="A0A1E5KYU0"/>
<dbReference type="GO" id="GO:0003700">
    <property type="term" value="F:DNA-binding transcription factor activity"/>
    <property type="evidence" value="ECO:0007669"/>
    <property type="project" value="InterPro"/>
</dbReference>
<evidence type="ECO:0000259" key="4">
    <source>
        <dbReference type="PROSITE" id="PS01124"/>
    </source>
</evidence>
<gene>
    <name evidence="5" type="ORF">BCR26_01775</name>
</gene>
<dbReference type="InterPro" id="IPR037923">
    <property type="entry name" value="HTH-like"/>
</dbReference>
<dbReference type="PROSITE" id="PS01124">
    <property type="entry name" value="HTH_ARAC_FAMILY_2"/>
    <property type="match status" value="1"/>
</dbReference>
<keyword evidence="6" id="KW-1185">Reference proteome</keyword>
<dbReference type="Gene3D" id="1.10.10.60">
    <property type="entry name" value="Homeodomain-like"/>
    <property type="match status" value="2"/>
</dbReference>
<dbReference type="InterPro" id="IPR014710">
    <property type="entry name" value="RmlC-like_jellyroll"/>
</dbReference>
<feature type="domain" description="HTH araC/xylS-type" evidence="4">
    <location>
        <begin position="173"/>
        <end position="271"/>
    </location>
</feature>
<dbReference type="InterPro" id="IPR009057">
    <property type="entry name" value="Homeodomain-like_sf"/>
</dbReference>
<dbReference type="InterPro" id="IPR003313">
    <property type="entry name" value="AraC-bd"/>
</dbReference>
<dbReference type="Pfam" id="PF12833">
    <property type="entry name" value="HTH_18"/>
    <property type="match status" value="1"/>
</dbReference>
<dbReference type="GO" id="GO:0043565">
    <property type="term" value="F:sequence-specific DNA binding"/>
    <property type="evidence" value="ECO:0007669"/>
    <property type="project" value="InterPro"/>
</dbReference>
<dbReference type="SUPFAM" id="SSF46689">
    <property type="entry name" value="Homeodomain-like"/>
    <property type="match status" value="2"/>
</dbReference>
<dbReference type="RefSeq" id="WP_069697980.1">
    <property type="nucleotide sequence ID" value="NZ_JAGGMA010000002.1"/>
</dbReference>
<dbReference type="InterPro" id="IPR020449">
    <property type="entry name" value="Tscrpt_reg_AraC-type_HTH"/>
</dbReference>
<protein>
    <recommendedName>
        <fullName evidence="4">HTH araC/xylS-type domain-containing protein</fullName>
    </recommendedName>
</protein>
<dbReference type="EMBL" id="MIEK01000012">
    <property type="protein sequence ID" value="OEH83025.1"/>
    <property type="molecule type" value="Genomic_DNA"/>
</dbReference>
<dbReference type="PRINTS" id="PR00032">
    <property type="entry name" value="HTHARAC"/>
</dbReference>
<dbReference type="InterPro" id="IPR018060">
    <property type="entry name" value="HTH_AraC"/>
</dbReference>
<evidence type="ECO:0000313" key="5">
    <source>
        <dbReference type="EMBL" id="OEH83025.1"/>
    </source>
</evidence>
<proteinExistence type="predicted"/>